<evidence type="ECO:0000313" key="2">
    <source>
        <dbReference type="EMBL" id="MFG6428402.1"/>
    </source>
</evidence>
<dbReference type="EMBL" id="JBIGHV010000001">
    <property type="protein sequence ID" value="MFG6428402.1"/>
    <property type="molecule type" value="Genomic_DNA"/>
</dbReference>
<protein>
    <submittedName>
        <fullName evidence="2">Uncharacterized protein</fullName>
    </submittedName>
</protein>
<keyword evidence="3" id="KW-1185">Reference proteome</keyword>
<comment type="caution">
    <text evidence="2">The sequence shown here is derived from an EMBL/GenBank/DDBJ whole genome shotgun (WGS) entry which is preliminary data.</text>
</comment>
<gene>
    <name evidence="2" type="ORF">ACG00Y_00665</name>
</gene>
<proteinExistence type="predicted"/>
<feature type="compositionally biased region" description="Low complexity" evidence="1">
    <location>
        <begin position="15"/>
        <end position="30"/>
    </location>
</feature>
<organism evidence="2 3">
    <name type="scientific">Pelomonas parva</name>
    <dbReference type="NCBI Taxonomy" id="3299032"/>
    <lineage>
        <taxon>Bacteria</taxon>
        <taxon>Pseudomonadati</taxon>
        <taxon>Pseudomonadota</taxon>
        <taxon>Betaproteobacteria</taxon>
        <taxon>Burkholderiales</taxon>
        <taxon>Sphaerotilaceae</taxon>
        <taxon>Roseateles</taxon>
    </lineage>
</organism>
<accession>A0ABW7EVP3</accession>
<sequence length="198" mass="20737">MSAAEIPAPAPAPAPAAQASPSLQLQPNEARAAADVEVDEAATDEAAVAAFFAPPPRPADYQLPSQTAVQRGLQVDFAVEAELRAALHSAGVDGSLASSLYLVALNAAQREVTPLSVAVDYSTGERSLRQAWGDQFDANLQAANQEGRRLYEAMPDTIRRGMSYADYALAAGFANSAPIAKMLLARAQGRSRTSKAGR</sequence>
<evidence type="ECO:0000313" key="3">
    <source>
        <dbReference type="Proteomes" id="UP001606210"/>
    </source>
</evidence>
<evidence type="ECO:0000256" key="1">
    <source>
        <dbReference type="SAM" id="MobiDB-lite"/>
    </source>
</evidence>
<name>A0ABW7EVP3_9BURK</name>
<dbReference type="RefSeq" id="WP_394475332.1">
    <property type="nucleotide sequence ID" value="NZ_JBIGHV010000001.1"/>
</dbReference>
<reference evidence="2 3" key="1">
    <citation type="submission" date="2024-08" db="EMBL/GenBank/DDBJ databases">
        <authorList>
            <person name="Lu H."/>
        </authorList>
    </citation>
    <scope>NUCLEOTIDE SEQUENCE [LARGE SCALE GENOMIC DNA]</scope>
    <source>
        <strain evidence="2 3">LYH14W</strain>
    </source>
</reference>
<feature type="region of interest" description="Disordered" evidence="1">
    <location>
        <begin position="1"/>
        <end position="30"/>
    </location>
</feature>
<dbReference type="Proteomes" id="UP001606210">
    <property type="component" value="Unassembled WGS sequence"/>
</dbReference>